<dbReference type="PANTHER" id="PTHR46363:SF1">
    <property type="entry name" value="DEOXYRIBONUCLEASE TATDN2-RELATED"/>
    <property type="match status" value="1"/>
</dbReference>
<dbReference type="EMBL" id="CAJNOQ010050252">
    <property type="protein sequence ID" value="CAF1648242.1"/>
    <property type="molecule type" value="Genomic_DNA"/>
</dbReference>
<dbReference type="InterPro" id="IPR001130">
    <property type="entry name" value="TatD-like"/>
</dbReference>
<dbReference type="Proteomes" id="UP000663829">
    <property type="component" value="Unassembled WGS sequence"/>
</dbReference>
<evidence type="ECO:0000313" key="4">
    <source>
        <dbReference type="Proteomes" id="UP000663829"/>
    </source>
</evidence>
<proteinExistence type="inferred from homology"/>
<protein>
    <submittedName>
        <fullName evidence="2">Uncharacterized protein</fullName>
    </submittedName>
</protein>
<gene>
    <name evidence="2" type="ORF">GPM918_LOCUS45359</name>
    <name evidence="3" type="ORF">SRO942_LOCUS47782</name>
</gene>
<dbReference type="Proteomes" id="UP000681722">
    <property type="component" value="Unassembled WGS sequence"/>
</dbReference>
<dbReference type="Pfam" id="PF01026">
    <property type="entry name" value="TatD_DNase"/>
    <property type="match status" value="1"/>
</dbReference>
<evidence type="ECO:0000256" key="1">
    <source>
        <dbReference type="ARBA" id="ARBA00009275"/>
    </source>
</evidence>
<dbReference type="GO" id="GO:0016788">
    <property type="term" value="F:hydrolase activity, acting on ester bonds"/>
    <property type="evidence" value="ECO:0007669"/>
    <property type="project" value="InterPro"/>
</dbReference>
<dbReference type="Gene3D" id="3.20.20.140">
    <property type="entry name" value="Metal-dependent hydrolases"/>
    <property type="match status" value="1"/>
</dbReference>
<evidence type="ECO:0000313" key="2">
    <source>
        <dbReference type="EMBL" id="CAF1648242.1"/>
    </source>
</evidence>
<accession>A0A816ENA8</accession>
<name>A0A816ENA8_9BILA</name>
<organism evidence="2 4">
    <name type="scientific">Didymodactylos carnosus</name>
    <dbReference type="NCBI Taxonomy" id="1234261"/>
    <lineage>
        <taxon>Eukaryota</taxon>
        <taxon>Metazoa</taxon>
        <taxon>Spiralia</taxon>
        <taxon>Gnathifera</taxon>
        <taxon>Rotifera</taxon>
        <taxon>Eurotatoria</taxon>
        <taxon>Bdelloidea</taxon>
        <taxon>Philodinida</taxon>
        <taxon>Philodinidae</taxon>
        <taxon>Didymodactylos</taxon>
    </lineage>
</organism>
<dbReference type="PANTHER" id="PTHR46363">
    <property type="entry name" value="DEOXYRIBONUCLEASE TATDN2-RELATED"/>
    <property type="match status" value="1"/>
</dbReference>
<dbReference type="SUPFAM" id="SSF51556">
    <property type="entry name" value="Metallo-dependent hydrolases"/>
    <property type="match status" value="1"/>
</dbReference>
<keyword evidence="4" id="KW-1185">Reference proteome</keyword>
<feature type="non-terminal residue" evidence="2">
    <location>
        <position position="1"/>
    </location>
</feature>
<dbReference type="AlphaFoldDB" id="A0A816ENA8"/>
<dbReference type="EMBL" id="CAJOBC010120353">
    <property type="protein sequence ID" value="CAF4571346.1"/>
    <property type="molecule type" value="Genomic_DNA"/>
</dbReference>
<dbReference type="InterPro" id="IPR032466">
    <property type="entry name" value="Metal_Hydrolase"/>
</dbReference>
<comment type="caution">
    <text evidence="2">The sequence shown here is derived from an EMBL/GenBank/DDBJ whole genome shotgun (WGS) entry which is preliminary data.</text>
</comment>
<reference evidence="2" key="1">
    <citation type="submission" date="2021-02" db="EMBL/GenBank/DDBJ databases">
        <authorList>
            <person name="Nowell W R."/>
        </authorList>
    </citation>
    <scope>NUCLEOTIDE SEQUENCE</scope>
</reference>
<comment type="similarity">
    <text evidence="1">Belongs to the metallo-dependent hydrolases superfamily. TatD-type hydrolase family.</text>
</comment>
<sequence>NLQNVLISGHSTHPDRLLVGIGEYGLDCTSTREFNDQIFVFSNQVILANRFGLPLVLHCRGREYFPPMLSVLQQHLHSADLNTSNEFLTDFENGYIGLNGSITYLKNIEEDKKMKTWLWDETILRRLILETDAPHLPPP</sequence>
<evidence type="ECO:0000313" key="3">
    <source>
        <dbReference type="EMBL" id="CAF4571346.1"/>
    </source>
</evidence>
<dbReference type="OrthoDB" id="413993at2759"/>